<evidence type="ECO:0000313" key="3">
    <source>
        <dbReference type="Proteomes" id="UP000503640"/>
    </source>
</evidence>
<proteinExistence type="predicted"/>
<evidence type="ECO:0000313" key="2">
    <source>
        <dbReference type="EMBL" id="GEJ58640.1"/>
    </source>
</evidence>
<sequence length="101" mass="10977">MKERRKSPRPSLEDDGPDLPEPTVRARERPDFDDERGERVVPLSNVGGAAPTRLGGDSGGDLPGPEDDLTNLIEPEPPQSPEMNAMHVRRGGGPHGPRRKP</sequence>
<comment type="caution">
    <text evidence="2">The sequence shown here is derived from an EMBL/GenBank/DDBJ whole genome shotgun (WGS) entry which is preliminary data.</text>
</comment>
<organism evidence="2 3">
    <name type="scientific">Anaeromyxobacter diazotrophicus</name>
    <dbReference type="NCBI Taxonomy" id="2590199"/>
    <lineage>
        <taxon>Bacteria</taxon>
        <taxon>Pseudomonadati</taxon>
        <taxon>Myxococcota</taxon>
        <taxon>Myxococcia</taxon>
        <taxon>Myxococcales</taxon>
        <taxon>Cystobacterineae</taxon>
        <taxon>Anaeromyxobacteraceae</taxon>
        <taxon>Anaeromyxobacter</taxon>
    </lineage>
</organism>
<protein>
    <submittedName>
        <fullName evidence="2">Uncharacterized protein</fullName>
    </submittedName>
</protein>
<feature type="region of interest" description="Disordered" evidence="1">
    <location>
        <begin position="1"/>
        <end position="101"/>
    </location>
</feature>
<dbReference type="EMBL" id="BJTG01000008">
    <property type="protein sequence ID" value="GEJ58640.1"/>
    <property type="molecule type" value="Genomic_DNA"/>
</dbReference>
<gene>
    <name evidence="2" type="ORF">AMYX_33810</name>
</gene>
<evidence type="ECO:0000256" key="1">
    <source>
        <dbReference type="SAM" id="MobiDB-lite"/>
    </source>
</evidence>
<feature type="compositionally biased region" description="Basic residues" evidence="1">
    <location>
        <begin position="87"/>
        <end position="101"/>
    </location>
</feature>
<accession>A0A7I9VRA7</accession>
<dbReference type="Proteomes" id="UP000503640">
    <property type="component" value="Unassembled WGS sequence"/>
</dbReference>
<dbReference type="AlphaFoldDB" id="A0A7I9VRA7"/>
<name>A0A7I9VRA7_9BACT</name>
<dbReference type="RefSeq" id="WP_176067383.1">
    <property type="nucleotide sequence ID" value="NZ_BJTG01000008.1"/>
</dbReference>
<reference evidence="3" key="1">
    <citation type="journal article" date="2020" name="Appl. Environ. Microbiol.">
        <title>Diazotrophic Anaeromyxobacter Isolates from Soils.</title>
        <authorList>
            <person name="Masuda Y."/>
            <person name="Yamanaka H."/>
            <person name="Xu Z.X."/>
            <person name="Shiratori Y."/>
            <person name="Aono T."/>
            <person name="Amachi S."/>
            <person name="Senoo K."/>
            <person name="Itoh H."/>
        </authorList>
    </citation>
    <scope>NUCLEOTIDE SEQUENCE [LARGE SCALE GENOMIC DNA]</scope>
    <source>
        <strain evidence="3">R267</strain>
    </source>
</reference>
<keyword evidence="3" id="KW-1185">Reference proteome</keyword>